<dbReference type="InterPro" id="IPR043504">
    <property type="entry name" value="Peptidase_S1_PA_chymotrypsin"/>
</dbReference>
<dbReference type="Gene3D" id="2.40.10.10">
    <property type="entry name" value="Trypsin-like serine proteases"/>
    <property type="match status" value="3"/>
</dbReference>
<sequence length="243" mass="26863">MRRPWPPAAAPLAAAMLALLGGSSPRAPALKNPSAECGRRPVMNELEIGNRIIGGRDAQLGAWPWQVSLQIYHPHIGYRHICGGSLISNNLVLTAAHCIKNNRDPDIWRAVIGMHHLYKDNSYTVKSQIKAILIHSDFQPGTYDNDVALFKLITFVKYNAYIQPICLPDTSPLLSDETPCYISGWGHTKENGQGEHILQEAQVDIIPLRVCNQNDWYAGTIPRNIICAGSESGTVDSCQVKMR</sequence>
<feature type="chain" id="PRO_5045083221" description="Peptidase S1 domain-containing protein" evidence="6">
    <location>
        <begin position="30"/>
        <end position="243"/>
    </location>
</feature>
<feature type="signal peptide" evidence="6">
    <location>
        <begin position="1"/>
        <end position="29"/>
    </location>
</feature>
<protein>
    <recommendedName>
        <fullName evidence="7">Peptidase S1 domain-containing protein</fullName>
    </recommendedName>
</protein>
<evidence type="ECO:0000259" key="7">
    <source>
        <dbReference type="PROSITE" id="PS50240"/>
    </source>
</evidence>
<dbReference type="SUPFAM" id="SSF50494">
    <property type="entry name" value="Trypsin-like serine proteases"/>
    <property type="match status" value="1"/>
</dbReference>
<name>A0ABQ7TIP8_PHRPL</name>
<keyword evidence="4" id="KW-0720">Serine protease</keyword>
<dbReference type="InterPro" id="IPR001314">
    <property type="entry name" value="Peptidase_S1A"/>
</dbReference>
<dbReference type="InterPro" id="IPR009003">
    <property type="entry name" value="Peptidase_S1_PA"/>
</dbReference>
<comment type="similarity">
    <text evidence="1">Belongs to the peptidase S1 family. Snake venom subfamily.</text>
</comment>
<dbReference type="PANTHER" id="PTHR24252:SF21">
    <property type="entry name" value="TRANSMEMBRANE SERINE PROTEASE 12"/>
    <property type="match status" value="1"/>
</dbReference>
<accession>A0ABQ7TIP8</accession>
<proteinExistence type="inferred from homology"/>
<dbReference type="PROSITE" id="PS50240">
    <property type="entry name" value="TRYPSIN_DOM"/>
    <property type="match status" value="1"/>
</dbReference>
<dbReference type="PANTHER" id="PTHR24252">
    <property type="entry name" value="ACROSIN-RELATED"/>
    <property type="match status" value="1"/>
</dbReference>
<evidence type="ECO:0000313" key="9">
    <source>
        <dbReference type="Proteomes" id="UP000826234"/>
    </source>
</evidence>
<evidence type="ECO:0000313" key="8">
    <source>
        <dbReference type="EMBL" id="KAH0629211.1"/>
    </source>
</evidence>
<dbReference type="Proteomes" id="UP000826234">
    <property type="component" value="Unassembled WGS sequence"/>
</dbReference>
<dbReference type="PROSITE" id="PS00134">
    <property type="entry name" value="TRYPSIN_HIS"/>
    <property type="match status" value="1"/>
</dbReference>
<evidence type="ECO:0000256" key="3">
    <source>
        <dbReference type="ARBA" id="ARBA00022801"/>
    </source>
</evidence>
<keyword evidence="9" id="KW-1185">Reference proteome</keyword>
<evidence type="ECO:0000256" key="2">
    <source>
        <dbReference type="ARBA" id="ARBA00022670"/>
    </source>
</evidence>
<gene>
    <name evidence="8" type="ORF">JD844_011108</name>
</gene>
<reference evidence="8 9" key="1">
    <citation type="journal article" date="2022" name="Gigascience">
        <title>A chromosome-level genome assembly and annotation of the desert horned lizard, Phrynosoma platyrhinos, provides insight into chromosomal rearrangements among reptiles.</title>
        <authorList>
            <person name="Koochekian N."/>
            <person name="Ascanio A."/>
            <person name="Farleigh K."/>
            <person name="Card D.C."/>
            <person name="Schield D.R."/>
            <person name="Castoe T.A."/>
            <person name="Jezkova T."/>
        </authorList>
    </citation>
    <scope>NUCLEOTIDE SEQUENCE [LARGE SCALE GENOMIC DNA]</scope>
    <source>
        <strain evidence="8">NK-2021</strain>
    </source>
</reference>
<dbReference type="InterPro" id="IPR018114">
    <property type="entry name" value="TRYPSIN_HIS"/>
</dbReference>
<dbReference type="Pfam" id="PF00089">
    <property type="entry name" value="Trypsin"/>
    <property type="match status" value="1"/>
</dbReference>
<evidence type="ECO:0000256" key="4">
    <source>
        <dbReference type="ARBA" id="ARBA00022825"/>
    </source>
</evidence>
<dbReference type="EMBL" id="JAIPUX010000439">
    <property type="protein sequence ID" value="KAH0629211.1"/>
    <property type="molecule type" value="Genomic_DNA"/>
</dbReference>
<dbReference type="CDD" id="cd00190">
    <property type="entry name" value="Tryp_SPc"/>
    <property type="match status" value="1"/>
</dbReference>
<evidence type="ECO:0000256" key="1">
    <source>
        <dbReference type="ARBA" id="ARBA00009228"/>
    </source>
</evidence>
<keyword evidence="2" id="KW-0645">Protease</keyword>
<evidence type="ECO:0000256" key="6">
    <source>
        <dbReference type="SAM" id="SignalP"/>
    </source>
</evidence>
<keyword evidence="5" id="KW-1015">Disulfide bond</keyword>
<comment type="caution">
    <text evidence="8">The sequence shown here is derived from an EMBL/GenBank/DDBJ whole genome shotgun (WGS) entry which is preliminary data.</text>
</comment>
<keyword evidence="3" id="KW-0378">Hydrolase</keyword>
<organism evidence="8 9">
    <name type="scientific">Phrynosoma platyrhinos</name>
    <name type="common">Desert horned lizard</name>
    <dbReference type="NCBI Taxonomy" id="52577"/>
    <lineage>
        <taxon>Eukaryota</taxon>
        <taxon>Metazoa</taxon>
        <taxon>Chordata</taxon>
        <taxon>Craniata</taxon>
        <taxon>Vertebrata</taxon>
        <taxon>Euteleostomi</taxon>
        <taxon>Lepidosauria</taxon>
        <taxon>Squamata</taxon>
        <taxon>Bifurcata</taxon>
        <taxon>Unidentata</taxon>
        <taxon>Episquamata</taxon>
        <taxon>Toxicofera</taxon>
        <taxon>Iguania</taxon>
        <taxon>Phrynosomatidae</taxon>
        <taxon>Phrynosomatinae</taxon>
        <taxon>Phrynosoma</taxon>
    </lineage>
</organism>
<keyword evidence="6" id="KW-0732">Signal</keyword>
<feature type="domain" description="Peptidase S1" evidence="7">
    <location>
        <begin position="52"/>
        <end position="239"/>
    </location>
</feature>
<evidence type="ECO:0000256" key="5">
    <source>
        <dbReference type="ARBA" id="ARBA00023157"/>
    </source>
</evidence>
<dbReference type="InterPro" id="IPR001254">
    <property type="entry name" value="Trypsin_dom"/>
</dbReference>
<dbReference type="SMART" id="SM00020">
    <property type="entry name" value="Tryp_SPc"/>
    <property type="match status" value="1"/>
</dbReference>
<dbReference type="PRINTS" id="PR00722">
    <property type="entry name" value="CHYMOTRYPSIN"/>
</dbReference>